<evidence type="ECO:0000313" key="1">
    <source>
        <dbReference type="EMBL" id="MEQ2257881.1"/>
    </source>
</evidence>
<reference evidence="1 2" key="1">
    <citation type="submission" date="2021-06" db="EMBL/GenBank/DDBJ databases">
        <authorList>
            <person name="Palmer J.M."/>
        </authorList>
    </citation>
    <scope>NUCLEOTIDE SEQUENCE [LARGE SCALE GENOMIC DNA]</scope>
    <source>
        <strain evidence="1 2">XR_2019</strain>
        <tissue evidence="1">Muscle</tissue>
    </source>
</reference>
<proteinExistence type="predicted"/>
<sequence>MFNSPQAAGIQTSAGPLTPWLLGFPAFTPSSPAPFVIFLLLAHNTSLLCSPLYLSSHHQTHGRGTYTYEHVSTLQKVSLASREFFCLCFTWRDNKGRLTCFLPCKSETLLAAHLKKDCNKLLA</sequence>
<accession>A0ABV0VKU2</accession>
<dbReference type="EMBL" id="JAHRIM010000011">
    <property type="protein sequence ID" value="MEQ2257881.1"/>
    <property type="molecule type" value="Genomic_DNA"/>
</dbReference>
<keyword evidence="2" id="KW-1185">Reference proteome</keyword>
<name>A0ABV0VKU2_9TELE</name>
<evidence type="ECO:0000313" key="2">
    <source>
        <dbReference type="Proteomes" id="UP001444071"/>
    </source>
</evidence>
<dbReference type="Proteomes" id="UP001444071">
    <property type="component" value="Unassembled WGS sequence"/>
</dbReference>
<gene>
    <name evidence="1" type="ORF">XENORESO_021948</name>
</gene>
<comment type="caution">
    <text evidence="1">The sequence shown here is derived from an EMBL/GenBank/DDBJ whole genome shotgun (WGS) entry which is preliminary data.</text>
</comment>
<organism evidence="1 2">
    <name type="scientific">Xenotaenia resolanae</name>
    <dbReference type="NCBI Taxonomy" id="208358"/>
    <lineage>
        <taxon>Eukaryota</taxon>
        <taxon>Metazoa</taxon>
        <taxon>Chordata</taxon>
        <taxon>Craniata</taxon>
        <taxon>Vertebrata</taxon>
        <taxon>Euteleostomi</taxon>
        <taxon>Actinopterygii</taxon>
        <taxon>Neopterygii</taxon>
        <taxon>Teleostei</taxon>
        <taxon>Neoteleostei</taxon>
        <taxon>Acanthomorphata</taxon>
        <taxon>Ovalentaria</taxon>
        <taxon>Atherinomorphae</taxon>
        <taxon>Cyprinodontiformes</taxon>
        <taxon>Goodeidae</taxon>
        <taxon>Xenotaenia</taxon>
    </lineage>
</organism>
<protein>
    <submittedName>
        <fullName evidence="1">Uncharacterized protein</fullName>
    </submittedName>
</protein>